<dbReference type="EMBL" id="OU895879">
    <property type="protein sequence ID" value="CAH1728324.1"/>
    <property type="molecule type" value="Genomic_DNA"/>
</dbReference>
<gene>
    <name evidence="3" type="ORF">CHIRRI_LOCUS10528</name>
</gene>
<dbReference type="OrthoDB" id="5962323at2759"/>
<feature type="transmembrane region" description="Helical" evidence="1">
    <location>
        <begin position="239"/>
        <end position="260"/>
    </location>
</feature>
<reference evidence="3" key="1">
    <citation type="submission" date="2022-01" db="EMBL/GenBank/DDBJ databases">
        <authorList>
            <person name="King R."/>
        </authorList>
    </citation>
    <scope>NUCLEOTIDE SEQUENCE</scope>
</reference>
<keyword evidence="4" id="KW-1185">Reference proteome</keyword>
<keyword evidence="2" id="KW-0732">Signal</keyword>
<evidence type="ECO:0000256" key="1">
    <source>
        <dbReference type="SAM" id="Phobius"/>
    </source>
</evidence>
<sequence length="268" mass="31438">MQTISYFILFYLINDAESMFFNCKSDKEVEKQRIYVQEKIDQENSVYFITDYSTSWIEESIDNIGFFITRVSSSNIFHKFPILIIDQKFERGFAIKLTSNISYATLAVPEINKIKIDFDAYCIMFNNNQEHCGSQSNISIKASLLDVNFPYETCFLLMKTCRVTKNKEDLSYKITKEFLIMGHINSITPQSFIDKCMEKVKWNVSFWYYPEFKVKAVDVCNYISFYLDSCKEPTIFDPILLYILIFLLLGVCALEIYNYFESIGLNSD</sequence>
<organism evidence="3 4">
    <name type="scientific">Chironomus riparius</name>
    <dbReference type="NCBI Taxonomy" id="315576"/>
    <lineage>
        <taxon>Eukaryota</taxon>
        <taxon>Metazoa</taxon>
        <taxon>Ecdysozoa</taxon>
        <taxon>Arthropoda</taxon>
        <taxon>Hexapoda</taxon>
        <taxon>Insecta</taxon>
        <taxon>Pterygota</taxon>
        <taxon>Neoptera</taxon>
        <taxon>Endopterygota</taxon>
        <taxon>Diptera</taxon>
        <taxon>Nematocera</taxon>
        <taxon>Chironomoidea</taxon>
        <taxon>Chironomidae</taxon>
        <taxon>Chironominae</taxon>
        <taxon>Chironomus</taxon>
    </lineage>
</organism>
<evidence type="ECO:0000313" key="4">
    <source>
        <dbReference type="Proteomes" id="UP001153620"/>
    </source>
</evidence>
<reference evidence="3" key="2">
    <citation type="submission" date="2022-10" db="EMBL/GenBank/DDBJ databases">
        <authorList>
            <consortium name="ENA_rothamsted_submissions"/>
            <consortium name="culmorum"/>
            <person name="King R."/>
        </authorList>
    </citation>
    <scope>NUCLEOTIDE SEQUENCE</scope>
</reference>
<evidence type="ECO:0000313" key="3">
    <source>
        <dbReference type="EMBL" id="CAH1728324.1"/>
    </source>
</evidence>
<keyword evidence="1" id="KW-1133">Transmembrane helix</keyword>
<feature type="chain" id="PRO_5040416940" evidence="2">
    <location>
        <begin position="19"/>
        <end position="268"/>
    </location>
</feature>
<protein>
    <submittedName>
        <fullName evidence="3">Uncharacterized protein</fullName>
    </submittedName>
</protein>
<keyword evidence="1" id="KW-0472">Membrane</keyword>
<dbReference type="Proteomes" id="UP001153620">
    <property type="component" value="Chromosome 3"/>
</dbReference>
<accession>A0A9P0J4Z3</accession>
<dbReference type="AlphaFoldDB" id="A0A9P0J4Z3"/>
<feature type="signal peptide" evidence="2">
    <location>
        <begin position="1"/>
        <end position="18"/>
    </location>
</feature>
<name>A0A9P0J4Z3_9DIPT</name>
<proteinExistence type="predicted"/>
<keyword evidence="1" id="KW-0812">Transmembrane</keyword>
<evidence type="ECO:0000256" key="2">
    <source>
        <dbReference type="SAM" id="SignalP"/>
    </source>
</evidence>